<dbReference type="AlphaFoldDB" id="A0A150RW07"/>
<gene>
    <name evidence="1" type="ORF">BE17_04065</name>
</gene>
<organism evidence="1 2">
    <name type="scientific">Sorangium cellulosum</name>
    <name type="common">Polyangium cellulosum</name>
    <dbReference type="NCBI Taxonomy" id="56"/>
    <lineage>
        <taxon>Bacteria</taxon>
        <taxon>Pseudomonadati</taxon>
        <taxon>Myxococcota</taxon>
        <taxon>Polyangia</taxon>
        <taxon>Polyangiales</taxon>
        <taxon>Polyangiaceae</taxon>
        <taxon>Sorangium</taxon>
    </lineage>
</organism>
<dbReference type="Proteomes" id="UP000075635">
    <property type="component" value="Unassembled WGS sequence"/>
</dbReference>
<accession>A0A150RW07</accession>
<dbReference type="EMBL" id="JEMB01001937">
    <property type="protein sequence ID" value="KYF84371.1"/>
    <property type="molecule type" value="Genomic_DNA"/>
</dbReference>
<protein>
    <recommendedName>
        <fullName evidence="3">Disintegrin domain-containing protein</fullName>
    </recommendedName>
</protein>
<proteinExistence type="predicted"/>
<evidence type="ECO:0000313" key="2">
    <source>
        <dbReference type="Proteomes" id="UP000075635"/>
    </source>
</evidence>
<reference evidence="1 2" key="1">
    <citation type="submission" date="2014-02" db="EMBL/GenBank/DDBJ databases">
        <title>The small core and large imbalanced accessory genome model reveals a collaborative survival strategy of Sorangium cellulosum strains in nature.</title>
        <authorList>
            <person name="Han K."/>
            <person name="Peng R."/>
            <person name="Blom J."/>
            <person name="Li Y.-Z."/>
        </authorList>
    </citation>
    <scope>NUCLEOTIDE SEQUENCE [LARGE SCALE GENOMIC DNA]</scope>
    <source>
        <strain evidence="1 2">So0011-07</strain>
    </source>
</reference>
<sequence length="277" mass="28098">MTSAACERDEQCLSGFCVDGTCCNQACRGQCQACDTPGNVGFCTTLGSQASPEPPHLNTGGTFERSACRGDGTACSGVCDGTNPVECTYPGPTSELGAPTCSCPDEGCAIGPGEELHRLCDGNGGSTEDPRSCGGARCADGNTCKTSCDPALGDADCILDFICEEGACVELNTPRCDGKHTVRVPAADDIDCTPYACDGSACLERCASVSDCVSPSVCNTAGECVPQFELPDPASCSCRTVGEPPNDSAPLGVLLLGLGAAGGAVARRRPRRATAGR</sequence>
<comment type="caution">
    <text evidence="1">The sequence shown here is derived from an EMBL/GenBank/DDBJ whole genome shotgun (WGS) entry which is preliminary data.</text>
</comment>
<evidence type="ECO:0008006" key="3">
    <source>
        <dbReference type="Google" id="ProtNLM"/>
    </source>
</evidence>
<name>A0A150RW07_SORCE</name>
<evidence type="ECO:0000313" key="1">
    <source>
        <dbReference type="EMBL" id="KYF84371.1"/>
    </source>
</evidence>